<dbReference type="PANTHER" id="PTHR31663:SF6">
    <property type="entry name" value="COILED-COIL DOMAIN-CONTAINING PROTEIN 3-LIKE"/>
    <property type="match status" value="1"/>
</dbReference>
<sequence>MCQQGVQGSLSEANSQVTRKKIWAGFEYDWPETYDGTMEVYCVLKGGPLPENITVVEMGYIGGLCTANEVDIDEEYILLLTRRGNSTFQPDDVNVQTAVIPATQDNLDMVALTCGLPNFTRPLGDARNSPEQRGCPTHPNESGEQCIYAGAASHVVTSANIIIFLHFLLLALI</sequence>
<dbReference type="OrthoDB" id="10052742at2759"/>
<dbReference type="AlphaFoldDB" id="A0A9J7LVV6"/>
<proteinExistence type="predicted"/>
<dbReference type="InterPro" id="IPR040311">
    <property type="entry name" value="CCDC3"/>
</dbReference>
<dbReference type="GeneID" id="118424577"/>
<dbReference type="OMA" id="TVVEMGY"/>
<evidence type="ECO:0000313" key="2">
    <source>
        <dbReference type="RefSeq" id="XP_035689099.1"/>
    </source>
</evidence>
<name>A0A9J7LVV6_BRAFL</name>
<dbReference type="Proteomes" id="UP000001554">
    <property type="component" value="Chromosome 10"/>
</dbReference>
<reference evidence="1" key="1">
    <citation type="journal article" date="2020" name="Nat. Ecol. Evol.">
        <title>Deeply conserved synteny resolves early events in vertebrate evolution.</title>
        <authorList>
            <person name="Simakov O."/>
            <person name="Marletaz F."/>
            <person name="Yue J.X."/>
            <person name="O'Connell B."/>
            <person name="Jenkins J."/>
            <person name="Brandt A."/>
            <person name="Calef R."/>
            <person name="Tung C.H."/>
            <person name="Huang T.K."/>
            <person name="Schmutz J."/>
            <person name="Satoh N."/>
            <person name="Yu J.K."/>
            <person name="Putnam N.H."/>
            <person name="Green R.E."/>
            <person name="Rokhsar D.S."/>
        </authorList>
    </citation>
    <scope>NUCLEOTIDE SEQUENCE [LARGE SCALE GENOMIC DNA]</scope>
    <source>
        <strain evidence="1">S238N-H82</strain>
    </source>
</reference>
<gene>
    <name evidence="2" type="primary">LOC118424577</name>
</gene>
<organism evidence="1 2">
    <name type="scientific">Branchiostoma floridae</name>
    <name type="common">Florida lancelet</name>
    <name type="synonym">Amphioxus</name>
    <dbReference type="NCBI Taxonomy" id="7739"/>
    <lineage>
        <taxon>Eukaryota</taxon>
        <taxon>Metazoa</taxon>
        <taxon>Chordata</taxon>
        <taxon>Cephalochordata</taxon>
        <taxon>Leptocardii</taxon>
        <taxon>Amphioxiformes</taxon>
        <taxon>Branchiostomatidae</taxon>
        <taxon>Branchiostoma</taxon>
    </lineage>
</organism>
<dbReference type="PANTHER" id="PTHR31663">
    <property type="entry name" value="COILED-COIL DOMAIN-CONTAINING PROTEIN 3"/>
    <property type="match status" value="1"/>
</dbReference>
<dbReference type="RefSeq" id="XP_035689099.1">
    <property type="nucleotide sequence ID" value="XM_035833206.1"/>
</dbReference>
<dbReference type="KEGG" id="bfo:118424577"/>
<evidence type="ECO:0000313" key="1">
    <source>
        <dbReference type="Proteomes" id="UP000001554"/>
    </source>
</evidence>
<accession>A0A9J7LVV6</accession>
<protein>
    <submittedName>
        <fullName evidence="2">Uncharacterized protein LOC118424577</fullName>
    </submittedName>
</protein>
<reference evidence="2" key="2">
    <citation type="submission" date="2025-08" db="UniProtKB">
        <authorList>
            <consortium name="RefSeq"/>
        </authorList>
    </citation>
    <scope>IDENTIFICATION</scope>
    <source>
        <strain evidence="2">S238N-H82</strain>
        <tissue evidence="2">Testes</tissue>
    </source>
</reference>
<keyword evidence="1" id="KW-1185">Reference proteome</keyword>